<organism evidence="2 3">
    <name type="scientific">Phaeodactylibacter luteus</name>
    <dbReference type="NCBI Taxonomy" id="1564516"/>
    <lineage>
        <taxon>Bacteria</taxon>
        <taxon>Pseudomonadati</taxon>
        <taxon>Bacteroidota</taxon>
        <taxon>Saprospiria</taxon>
        <taxon>Saprospirales</taxon>
        <taxon>Haliscomenobacteraceae</taxon>
        <taxon>Phaeodactylibacter</taxon>
    </lineage>
</organism>
<evidence type="ECO:0000313" key="2">
    <source>
        <dbReference type="EMBL" id="TXB61384.1"/>
    </source>
</evidence>
<dbReference type="InterPro" id="IPR006674">
    <property type="entry name" value="HD_domain"/>
</dbReference>
<reference evidence="2 3" key="1">
    <citation type="submission" date="2019-08" db="EMBL/GenBank/DDBJ databases">
        <title>Genome of Phaeodactylibacter luteus.</title>
        <authorList>
            <person name="Bowman J.P."/>
        </authorList>
    </citation>
    <scope>NUCLEOTIDE SEQUENCE [LARGE SCALE GENOMIC DNA]</scope>
    <source>
        <strain evidence="2 3">KCTC 42180</strain>
    </source>
</reference>
<name>A0A5C6RH40_9BACT</name>
<gene>
    <name evidence="2" type="ORF">FRY97_19405</name>
</gene>
<proteinExistence type="predicted"/>
<keyword evidence="3" id="KW-1185">Reference proteome</keyword>
<evidence type="ECO:0000313" key="3">
    <source>
        <dbReference type="Proteomes" id="UP000321580"/>
    </source>
</evidence>
<accession>A0A5C6RH40</accession>
<dbReference type="Pfam" id="PF01966">
    <property type="entry name" value="HD"/>
    <property type="match status" value="1"/>
</dbReference>
<dbReference type="RefSeq" id="WP_147169244.1">
    <property type="nucleotide sequence ID" value="NZ_VOOR01000062.1"/>
</dbReference>
<comment type="caution">
    <text evidence="2">The sequence shown here is derived from an EMBL/GenBank/DDBJ whole genome shotgun (WGS) entry which is preliminary data.</text>
</comment>
<sequence length="196" mass="23094">MTYSNNPYEIDLGLLLQPETVLERQLLQDPQFIQGLFWGTPRYGHPEGQVYKHITEVLANIDRLAVPLPDRRKLRLIALVHDTFKYLEARQVPRDWSRHHGMLARLFMESYTEDPVILDLIELHDEAYYCWRHIHLYQQPKKGARRLEQLLARLGNALQLYYLFFKCDTQTGDKNPAPLLWFESHISGISVIPSLR</sequence>
<dbReference type="OrthoDB" id="1492053at2"/>
<feature type="domain" description="HD" evidence="1">
    <location>
        <begin position="50"/>
        <end position="127"/>
    </location>
</feature>
<evidence type="ECO:0000259" key="1">
    <source>
        <dbReference type="Pfam" id="PF01966"/>
    </source>
</evidence>
<dbReference type="SUPFAM" id="SSF109604">
    <property type="entry name" value="HD-domain/PDEase-like"/>
    <property type="match status" value="1"/>
</dbReference>
<dbReference type="AlphaFoldDB" id="A0A5C6RH40"/>
<dbReference type="Proteomes" id="UP000321580">
    <property type="component" value="Unassembled WGS sequence"/>
</dbReference>
<protein>
    <submittedName>
        <fullName evidence="2">HD domain-containing protein</fullName>
    </submittedName>
</protein>
<dbReference type="EMBL" id="VOOR01000062">
    <property type="protein sequence ID" value="TXB61384.1"/>
    <property type="molecule type" value="Genomic_DNA"/>
</dbReference>